<accession>A0A3D8MBV2</accession>
<dbReference type="PANTHER" id="PTHR30250">
    <property type="entry name" value="PST FAMILY PREDICTED COLANIC ACID TRANSPORTER"/>
    <property type="match status" value="1"/>
</dbReference>
<evidence type="ECO:0000256" key="6">
    <source>
        <dbReference type="SAM" id="Phobius"/>
    </source>
</evidence>
<evidence type="ECO:0000256" key="1">
    <source>
        <dbReference type="ARBA" id="ARBA00004651"/>
    </source>
</evidence>
<sequence length="491" mass="53179">MSHSVMASNRRLLKNSAAVTLSVAIGGILVFLAMIILARYLGVEDFGIFSTLLAIVSLIQLFADGGMVNITIRDVARDNQSLNRYIGSTSIGLIMVSALLLLITGGVVYVADIPSKVGVSLLLMLLAQLCALQGLIFGAAIRAMEDMEITAFIGVVHKLMLVAAMWGTLELGGDLTAVCAANLIVNLIQTLWLQWVVHRKYGALVYRFDRTLWKTVFKDSLPLGISMVLRKLTVHLDILLLSVLATVFAVGLYSSAYRVLQLIETASIAFSGVMLPVLSQLAVQDKTRYAGMLNNVLTFMLAAAIPLAAWLWVASDNLVLALYGEDYKSAGQVLQVLGIGLIALIPASLLHPAFAAINEQKILMKLAIASLALNSVLGVILIWYFSYLGAAIGTAVTECVVFFTGLVILGKLGYGFRNLSKVLTILLSVCLTMLVYQLLPQQAGLLPELLRLSACIPVYLMCLFTLRVYSIRDIQLMLKKPNGNEQPVVNS</sequence>
<dbReference type="InterPro" id="IPR050833">
    <property type="entry name" value="Poly_Biosynth_Transport"/>
</dbReference>
<feature type="transmembrane region" description="Helical" evidence="6">
    <location>
        <begin position="422"/>
        <end position="439"/>
    </location>
</feature>
<feature type="transmembrane region" description="Helical" evidence="6">
    <location>
        <begin position="175"/>
        <end position="197"/>
    </location>
</feature>
<dbReference type="Pfam" id="PF01943">
    <property type="entry name" value="Polysacc_synt"/>
    <property type="match status" value="1"/>
</dbReference>
<comment type="caution">
    <text evidence="7">The sequence shown here is derived from an EMBL/GenBank/DDBJ whole genome shotgun (WGS) entry which is preliminary data.</text>
</comment>
<evidence type="ECO:0000256" key="4">
    <source>
        <dbReference type="ARBA" id="ARBA00022989"/>
    </source>
</evidence>
<dbReference type="PANTHER" id="PTHR30250:SF11">
    <property type="entry name" value="O-ANTIGEN TRANSPORTER-RELATED"/>
    <property type="match status" value="1"/>
</dbReference>
<feature type="transmembrane region" description="Helical" evidence="6">
    <location>
        <begin position="366"/>
        <end position="385"/>
    </location>
</feature>
<keyword evidence="4 6" id="KW-1133">Transmembrane helix</keyword>
<dbReference type="CDD" id="cd13128">
    <property type="entry name" value="MATE_Wzx_like"/>
    <property type="match status" value="1"/>
</dbReference>
<dbReference type="Proteomes" id="UP000256561">
    <property type="component" value="Unassembled WGS sequence"/>
</dbReference>
<organism evidence="7 8">
    <name type="scientific">Alteromonas aestuariivivens</name>
    <dbReference type="NCBI Taxonomy" id="1938339"/>
    <lineage>
        <taxon>Bacteria</taxon>
        <taxon>Pseudomonadati</taxon>
        <taxon>Pseudomonadota</taxon>
        <taxon>Gammaproteobacteria</taxon>
        <taxon>Alteromonadales</taxon>
        <taxon>Alteromonadaceae</taxon>
        <taxon>Alteromonas/Salinimonas group</taxon>
        <taxon>Alteromonas</taxon>
    </lineage>
</organism>
<feature type="transmembrane region" description="Helical" evidence="6">
    <location>
        <begin position="12"/>
        <end position="40"/>
    </location>
</feature>
<evidence type="ECO:0000313" key="8">
    <source>
        <dbReference type="Proteomes" id="UP000256561"/>
    </source>
</evidence>
<dbReference type="RefSeq" id="WP_115592406.1">
    <property type="nucleotide sequence ID" value="NZ_QRHA01000003.1"/>
</dbReference>
<feature type="transmembrane region" description="Helical" evidence="6">
    <location>
        <begin position="451"/>
        <end position="470"/>
    </location>
</feature>
<feature type="transmembrane region" description="Helical" evidence="6">
    <location>
        <begin position="262"/>
        <end position="283"/>
    </location>
</feature>
<dbReference type="OrthoDB" id="103403at2"/>
<keyword evidence="8" id="KW-1185">Reference proteome</keyword>
<feature type="transmembrane region" description="Helical" evidence="6">
    <location>
        <begin position="295"/>
        <end position="313"/>
    </location>
</feature>
<evidence type="ECO:0000313" key="7">
    <source>
        <dbReference type="EMBL" id="RDV27506.1"/>
    </source>
</evidence>
<protein>
    <submittedName>
        <fullName evidence="7">Flippase</fullName>
    </submittedName>
</protein>
<dbReference type="AlphaFoldDB" id="A0A3D8MBV2"/>
<name>A0A3D8MBV2_9ALTE</name>
<reference evidence="8" key="1">
    <citation type="submission" date="2018-08" db="EMBL/GenBank/DDBJ databases">
        <authorList>
            <person name="Zhang J."/>
            <person name="Du Z.-J."/>
        </authorList>
    </citation>
    <scope>NUCLEOTIDE SEQUENCE [LARGE SCALE GENOMIC DNA]</scope>
    <source>
        <strain evidence="8">KCTC 52655</strain>
    </source>
</reference>
<evidence type="ECO:0000256" key="2">
    <source>
        <dbReference type="ARBA" id="ARBA00022475"/>
    </source>
</evidence>
<evidence type="ECO:0000256" key="5">
    <source>
        <dbReference type="ARBA" id="ARBA00023136"/>
    </source>
</evidence>
<evidence type="ECO:0000256" key="3">
    <source>
        <dbReference type="ARBA" id="ARBA00022692"/>
    </source>
</evidence>
<gene>
    <name evidence="7" type="ORF">DXV75_05625</name>
</gene>
<proteinExistence type="predicted"/>
<dbReference type="GO" id="GO:0005886">
    <property type="term" value="C:plasma membrane"/>
    <property type="evidence" value="ECO:0007669"/>
    <property type="project" value="UniProtKB-SubCell"/>
</dbReference>
<keyword evidence="3 6" id="KW-0812">Transmembrane</keyword>
<feature type="transmembrane region" description="Helical" evidence="6">
    <location>
        <begin position="149"/>
        <end position="169"/>
    </location>
</feature>
<feature type="transmembrane region" description="Helical" evidence="6">
    <location>
        <begin position="236"/>
        <end position="256"/>
    </location>
</feature>
<feature type="transmembrane region" description="Helical" evidence="6">
    <location>
        <begin position="117"/>
        <end position="137"/>
    </location>
</feature>
<feature type="transmembrane region" description="Helical" evidence="6">
    <location>
        <begin position="333"/>
        <end position="354"/>
    </location>
</feature>
<comment type="subcellular location">
    <subcellularLocation>
        <location evidence="1">Cell membrane</location>
        <topology evidence="1">Multi-pass membrane protein</topology>
    </subcellularLocation>
</comment>
<keyword evidence="2" id="KW-1003">Cell membrane</keyword>
<keyword evidence="5 6" id="KW-0472">Membrane</keyword>
<dbReference type="EMBL" id="QRHA01000003">
    <property type="protein sequence ID" value="RDV27506.1"/>
    <property type="molecule type" value="Genomic_DNA"/>
</dbReference>
<feature type="transmembrane region" description="Helical" evidence="6">
    <location>
        <begin position="91"/>
        <end position="111"/>
    </location>
</feature>
<dbReference type="InterPro" id="IPR002797">
    <property type="entry name" value="Polysacc_synth"/>
</dbReference>
<feature type="transmembrane region" description="Helical" evidence="6">
    <location>
        <begin position="46"/>
        <end position="70"/>
    </location>
</feature>
<feature type="transmembrane region" description="Helical" evidence="6">
    <location>
        <begin position="391"/>
        <end position="410"/>
    </location>
</feature>